<organism evidence="7 8">
    <name type="scientific">Aliivibrio logei</name>
    <name type="common">Vibrio logei</name>
    <dbReference type="NCBI Taxonomy" id="688"/>
    <lineage>
        <taxon>Bacteria</taxon>
        <taxon>Pseudomonadati</taxon>
        <taxon>Pseudomonadota</taxon>
        <taxon>Gammaproteobacteria</taxon>
        <taxon>Vibrionales</taxon>
        <taxon>Vibrionaceae</taxon>
        <taxon>Aliivibrio</taxon>
    </lineage>
</organism>
<dbReference type="OrthoDB" id="5555605at2"/>
<dbReference type="Pfam" id="PF04357">
    <property type="entry name" value="TamB"/>
    <property type="match status" value="1"/>
</dbReference>
<evidence type="ECO:0000256" key="1">
    <source>
        <dbReference type="ARBA" id="ARBA00004167"/>
    </source>
</evidence>
<comment type="subcellular location">
    <subcellularLocation>
        <location evidence="1">Membrane</location>
        <topology evidence="1">Single-pass membrane protein</topology>
    </subcellularLocation>
</comment>
<dbReference type="Proteomes" id="UP000093523">
    <property type="component" value="Unassembled WGS sequence"/>
</dbReference>
<evidence type="ECO:0000256" key="2">
    <source>
        <dbReference type="ARBA" id="ARBA00022692"/>
    </source>
</evidence>
<dbReference type="EMBL" id="MAJU01000026">
    <property type="protein sequence ID" value="OCH17900.1"/>
    <property type="molecule type" value="Genomic_DNA"/>
</dbReference>
<evidence type="ECO:0000259" key="6">
    <source>
        <dbReference type="Pfam" id="PF04357"/>
    </source>
</evidence>
<dbReference type="GO" id="GO:0005886">
    <property type="term" value="C:plasma membrane"/>
    <property type="evidence" value="ECO:0007669"/>
    <property type="project" value="InterPro"/>
</dbReference>
<reference evidence="7 8" key="1">
    <citation type="submission" date="2016-06" db="EMBL/GenBank/DDBJ databases">
        <authorList>
            <person name="Kjaerup R.B."/>
            <person name="Dalgaard T.S."/>
            <person name="Juul-Madsen H.R."/>
        </authorList>
    </citation>
    <scope>NUCLEOTIDE SEQUENCE [LARGE SCALE GENOMIC DNA]</scope>
    <source>
        <strain evidence="7 8">1S159</strain>
    </source>
</reference>
<keyword evidence="3 5" id="KW-1133">Transmembrane helix</keyword>
<keyword evidence="4 5" id="KW-0472">Membrane</keyword>
<keyword evidence="2 5" id="KW-0812">Transmembrane</keyword>
<comment type="caution">
    <text evidence="7">The sequence shown here is derived from an EMBL/GenBank/DDBJ whole genome shotgun (WGS) entry which is preliminary data.</text>
</comment>
<evidence type="ECO:0000256" key="5">
    <source>
        <dbReference type="SAM" id="Phobius"/>
    </source>
</evidence>
<proteinExistence type="predicted"/>
<gene>
    <name evidence="7" type="ORF">A6E04_18025</name>
</gene>
<dbReference type="PANTHER" id="PTHR36985">
    <property type="entry name" value="TRANSLOCATION AND ASSEMBLY MODULE SUBUNIT TAMB"/>
    <property type="match status" value="1"/>
</dbReference>
<dbReference type="InterPro" id="IPR007452">
    <property type="entry name" value="TamB_C"/>
</dbReference>
<protein>
    <recommendedName>
        <fullName evidence="6">Translocation and assembly module TamB C-terminal domain-containing protein</fullName>
    </recommendedName>
</protein>
<feature type="domain" description="Translocation and assembly module TamB C-terminal" evidence="6">
    <location>
        <begin position="928"/>
        <end position="1264"/>
    </location>
</feature>
<dbReference type="GO" id="GO:0097347">
    <property type="term" value="C:TAM protein secretion complex"/>
    <property type="evidence" value="ECO:0007669"/>
    <property type="project" value="TreeGrafter"/>
</dbReference>
<name>A0A1B9NV29_ALILO</name>
<sequence>MSSLSVNEEQDKPQLKKKRRFSRYCICLALFVPTIILVILLLVGALVFTNSGLKLIIWGAEKAVPELSIKNIDGSLIPEFTLSEVKYHNDELLNADISRFHFGLTAKCLLVPSLCIDDITIDGLVLDFPQLPTSPEDEATKAPTNNELLSIPIPINITKISINNIDATVLGNRIQWDSFSTGIKIYKSDLTITPLQWNRINLQLAESEKEKTKSKDPADKVSDTPIVLPDVYVPLNIKVEQFSLRDFVLQQEALVKINQLDFKANIGESDIKVNDFYLDTPQVNLSLDNEISLQGDYPLTLNANAVIKETELKGHKVTIVAKGSVANLEASLNLTGGLKANVEANIHPLETTLPFDVHVYKTELYWPLSGVKEFKVSVPNIKAEGDLNQYKFASALYIEGKTIPQTDLRLEGKGNLEKVELYDFMADTLGGSISGSAEADWASLVHWKADVHLQNIQPGLQWPEAEGDISGELVTSGSLTKEGGWKVTVPTIDINGIFREYPLIIEGSLKADDVKGLGEPYLEVAQLALHHGDNGLTISGSLDKEWDLNVDIDFPELSDSVPDVHGQLMGNVALTGKVTEPKINVDINAVEFQLPQKTTLNKASIKGYVVPMPAIDADLSIKLLGGKYKKQTLKDLVVRFSGKEHNHKLQIDLDSNVIQSHLLFNGSLERKKGWKGELSKADVVTEIGPWKLDKKASLAYDIQKQELFVQANCWSQGKTSLCLNKDLVAGNSGSADVSIKHFEFSKIKKFLPEETNINGEVNLDALAKWAVGKPPYVKASLYLPKGNIEQEMETPLIVGWDKVNVNAEMKNDELKSDWLIALTNNGELKGEMTVNQLTGSKKLNGYSNINTVSLAMLEPILGEYSQLEAMVNSNIKVSGPIDHPKLFGDLSVDKIKVKGEISPVDISNGNINILFGGHSGKLTSLITTSDGDLHLKGFGDWSALDAWKAGLDVFGNELQVNVPPMVKLKVKPDMKIRVIPTLAKITGSIEIPWGRIVVKDLPESAIGVSKDEIILGDNLKPIESNTSLPMAVETDIDLSIGDDVLLSAFGLEGGLVGKLNITQKNKGPFISGEINIEDGTYRSFGQDLQITKGKILFNGPADQPYVDIEAIRNPDNTKDDVVAGVKVNGPADTPKVEIFSSPSMPQANALSYLLRGQDIDSDSGGNAMTTTLIGLSLAKSGKVVGEIGKAFGVQDLQLDTAGSGGDSQVTISGYIAPDLQVKYGVGIFNSLGEFTLRYRIVSDLYIEAISGLDNAVDLIYQFEFN</sequence>
<evidence type="ECO:0000313" key="7">
    <source>
        <dbReference type="EMBL" id="OCH17900.1"/>
    </source>
</evidence>
<evidence type="ECO:0000256" key="3">
    <source>
        <dbReference type="ARBA" id="ARBA00022989"/>
    </source>
</evidence>
<dbReference type="STRING" id="688.A6E04_18025"/>
<dbReference type="AlphaFoldDB" id="A0A1B9NV29"/>
<accession>A0A1B9NV29</accession>
<feature type="transmembrane region" description="Helical" evidence="5">
    <location>
        <begin position="21"/>
        <end position="48"/>
    </location>
</feature>
<evidence type="ECO:0000313" key="8">
    <source>
        <dbReference type="Proteomes" id="UP000093523"/>
    </source>
</evidence>
<evidence type="ECO:0000256" key="4">
    <source>
        <dbReference type="ARBA" id="ARBA00023136"/>
    </source>
</evidence>
<dbReference type="PANTHER" id="PTHR36985:SF1">
    <property type="entry name" value="TRANSLOCATION AND ASSEMBLY MODULE SUBUNIT TAMB"/>
    <property type="match status" value="1"/>
</dbReference>
<dbReference type="RefSeq" id="WP_065612022.1">
    <property type="nucleotide sequence ID" value="NZ_CAWMPN010000026.1"/>
</dbReference>
<dbReference type="GO" id="GO:0009306">
    <property type="term" value="P:protein secretion"/>
    <property type="evidence" value="ECO:0007669"/>
    <property type="project" value="InterPro"/>
</dbReference>